<evidence type="ECO:0000313" key="3">
    <source>
        <dbReference type="Proteomes" id="UP000065734"/>
    </source>
</evidence>
<dbReference type="InterPro" id="IPR016181">
    <property type="entry name" value="Acyl_CoA_acyltransferase"/>
</dbReference>
<dbReference type="SUPFAM" id="SSF55729">
    <property type="entry name" value="Acyl-CoA N-acyltransferases (Nat)"/>
    <property type="match status" value="1"/>
</dbReference>
<dbReference type="Pfam" id="PF13480">
    <property type="entry name" value="Acetyltransf_6"/>
    <property type="match status" value="1"/>
</dbReference>
<accession>A0A0S4Q4F6</accession>
<keyword evidence="3" id="KW-1185">Reference proteome</keyword>
<dbReference type="InterPro" id="IPR038740">
    <property type="entry name" value="BioF2-like_GNAT_dom"/>
</dbReference>
<dbReference type="Proteomes" id="UP000065734">
    <property type="component" value="Chromosome I"/>
</dbReference>
<evidence type="ECO:0000313" key="2">
    <source>
        <dbReference type="EMBL" id="CUU43454.1"/>
    </source>
</evidence>
<reference evidence="3" key="1">
    <citation type="journal article" date="2016" name="Genome Announc.">
        <title>Revised genome sequence of the purple photosynthetic bacterium Blastochloris viridis.</title>
        <authorList>
            <person name="Liu L.N."/>
            <person name="Faulkner M."/>
            <person name="Liu X."/>
            <person name="Huang F."/>
            <person name="Darby A.C."/>
            <person name="Hall N."/>
        </authorList>
    </citation>
    <scope>NUCLEOTIDE SEQUENCE [LARGE SCALE GENOMIC DNA]</scope>
    <source>
        <strain evidence="3">ATCC 19567 / DSM 133 / F</strain>
    </source>
</reference>
<protein>
    <submittedName>
        <fullName evidence="2">Protein involved in cellulose biosynthesis (CelD)</fullName>
    </submittedName>
</protein>
<proteinExistence type="predicted"/>
<dbReference type="AlphaFoldDB" id="A0A0S4Q4F6"/>
<sequence length="343" mass="38630">MTWWRHFGRKSLKAEDRLRIHSVRDDAGKLVAVAPMMLTVRPSVGPFRTRELQFFGADSYVTEMRGPVCVAERVAEVMPALQAAFDGSAERWDWVQWRGVQRSPVADDWLGRAVPSSRAFDLVDYVLDLPDSWEGFRALLPRNIKESLRKCYNSLTRDGHGFEFRVVEAPAEVDAAVGRFLELHQHRADRSGTIAHANVFATPTSRAFLHDYCRALAARGGLRVFQLVVAETVIATRLGFLFGDELYLYFSGYAPEWGRYSVMTTTVAEAIKWAIAQRLRLVNLSTGTDVSKTRWRPREVHYAGGDLVADALRSRLAHGVVDLMRRPAARPRSTAREPVAASE</sequence>
<organism evidence="2 3">
    <name type="scientific">Blastochloris viridis</name>
    <name type="common">Rhodopseudomonas viridis</name>
    <dbReference type="NCBI Taxonomy" id="1079"/>
    <lineage>
        <taxon>Bacteria</taxon>
        <taxon>Pseudomonadati</taxon>
        <taxon>Pseudomonadota</taxon>
        <taxon>Alphaproteobacteria</taxon>
        <taxon>Hyphomicrobiales</taxon>
        <taxon>Blastochloridaceae</taxon>
        <taxon>Blastochloris</taxon>
    </lineage>
</organism>
<evidence type="ECO:0000259" key="1">
    <source>
        <dbReference type="Pfam" id="PF13480"/>
    </source>
</evidence>
<name>A0A0S4Q4F6_BLAVI</name>
<dbReference type="EMBL" id="LN907867">
    <property type="protein sequence ID" value="CUU43454.1"/>
    <property type="molecule type" value="Genomic_DNA"/>
</dbReference>
<feature type="domain" description="BioF2-like acetyltransferase" evidence="1">
    <location>
        <begin position="144"/>
        <end position="289"/>
    </location>
</feature>
<dbReference type="Gene3D" id="3.40.630.30">
    <property type="match status" value="1"/>
</dbReference>
<gene>
    <name evidence="2" type="ORF">BVIRIDIS_24750</name>
</gene>